<protein>
    <recommendedName>
        <fullName evidence="4">phosphoglycolate phosphatase</fullName>
        <ecNumber evidence="4">3.1.3.18</ecNumber>
    </recommendedName>
</protein>
<dbReference type="InterPro" id="IPR050155">
    <property type="entry name" value="HAD-like_hydrolase_sf"/>
</dbReference>
<evidence type="ECO:0000313" key="6">
    <source>
        <dbReference type="Proteomes" id="UP000184171"/>
    </source>
</evidence>
<dbReference type="EMBL" id="FQZT01000001">
    <property type="protein sequence ID" value="SHI58186.1"/>
    <property type="molecule type" value="Genomic_DNA"/>
</dbReference>
<dbReference type="PANTHER" id="PTHR43434:SF1">
    <property type="entry name" value="PHOSPHOGLYCOLATE PHOSPHATASE"/>
    <property type="match status" value="1"/>
</dbReference>
<sequence>MSRIDGIIFDCDGVLFESRDANLAYYNQVLEKFAYPLVSHEQKERAHLCHTACSVDVFAVLLKKEDVKPALDYAATLDFRDFIPFMKPEPHLPEVLEQLAAEYPLAVATNRGTSVEPILSHFGLEAYFSAVVTSKDVAKPKPAPDMLLLASQRLGFAPENCLFIGDSELDQMAAAGANVRFVGYGGLAGGEVAVNSHLQLLDYLPKG</sequence>
<dbReference type="EC" id="3.1.3.18" evidence="4"/>
<evidence type="ECO:0000313" key="5">
    <source>
        <dbReference type="EMBL" id="SHI58186.1"/>
    </source>
</evidence>
<dbReference type="Gene3D" id="3.40.50.1000">
    <property type="entry name" value="HAD superfamily/HAD-like"/>
    <property type="match status" value="1"/>
</dbReference>
<evidence type="ECO:0000256" key="4">
    <source>
        <dbReference type="ARBA" id="ARBA00013078"/>
    </source>
</evidence>
<dbReference type="InterPro" id="IPR006439">
    <property type="entry name" value="HAD-SF_hydro_IA"/>
</dbReference>
<dbReference type="SFLD" id="SFLDG01129">
    <property type="entry name" value="C1.5:_HAD__Beta-PGM__Phosphata"/>
    <property type="match status" value="1"/>
</dbReference>
<dbReference type="Proteomes" id="UP000184171">
    <property type="component" value="Unassembled WGS sequence"/>
</dbReference>
<dbReference type="GO" id="GO:0005829">
    <property type="term" value="C:cytosol"/>
    <property type="evidence" value="ECO:0007669"/>
    <property type="project" value="TreeGrafter"/>
</dbReference>
<evidence type="ECO:0000256" key="1">
    <source>
        <dbReference type="ARBA" id="ARBA00000830"/>
    </source>
</evidence>
<evidence type="ECO:0000256" key="3">
    <source>
        <dbReference type="ARBA" id="ARBA00006171"/>
    </source>
</evidence>
<dbReference type="RefSeq" id="WP_072905126.1">
    <property type="nucleotide sequence ID" value="NZ_FQZT01000001.1"/>
</dbReference>
<dbReference type="PRINTS" id="PR00413">
    <property type="entry name" value="HADHALOGNASE"/>
</dbReference>
<dbReference type="GO" id="GO:0008967">
    <property type="term" value="F:phosphoglycolate phosphatase activity"/>
    <property type="evidence" value="ECO:0007669"/>
    <property type="project" value="UniProtKB-EC"/>
</dbReference>
<name>A0A1M6CB15_MALRU</name>
<accession>A0A1M6CB15</accession>
<organism evidence="5 6">
    <name type="scientific">Malonomonas rubra DSM 5091</name>
    <dbReference type="NCBI Taxonomy" id="1122189"/>
    <lineage>
        <taxon>Bacteria</taxon>
        <taxon>Pseudomonadati</taxon>
        <taxon>Thermodesulfobacteriota</taxon>
        <taxon>Desulfuromonadia</taxon>
        <taxon>Desulfuromonadales</taxon>
        <taxon>Geopsychrobacteraceae</taxon>
        <taxon>Malonomonas</taxon>
    </lineage>
</organism>
<comment type="catalytic activity">
    <reaction evidence="1">
        <text>2-phosphoglycolate + H2O = glycolate + phosphate</text>
        <dbReference type="Rhea" id="RHEA:14369"/>
        <dbReference type="ChEBI" id="CHEBI:15377"/>
        <dbReference type="ChEBI" id="CHEBI:29805"/>
        <dbReference type="ChEBI" id="CHEBI:43474"/>
        <dbReference type="ChEBI" id="CHEBI:58033"/>
        <dbReference type="EC" id="3.1.3.18"/>
    </reaction>
</comment>
<dbReference type="PANTHER" id="PTHR43434">
    <property type="entry name" value="PHOSPHOGLYCOLATE PHOSPHATASE"/>
    <property type="match status" value="1"/>
</dbReference>
<comment type="pathway">
    <text evidence="2">Organic acid metabolism; glycolate biosynthesis; glycolate from 2-phosphoglycolate: step 1/1.</text>
</comment>
<dbReference type="GO" id="GO:0006281">
    <property type="term" value="P:DNA repair"/>
    <property type="evidence" value="ECO:0007669"/>
    <property type="project" value="TreeGrafter"/>
</dbReference>
<dbReference type="AlphaFoldDB" id="A0A1M6CB15"/>
<dbReference type="STRING" id="1122189.SAMN02745165_00469"/>
<dbReference type="InterPro" id="IPR041492">
    <property type="entry name" value="HAD_2"/>
</dbReference>
<dbReference type="NCBIfam" id="TIGR01549">
    <property type="entry name" value="HAD-SF-IA-v1"/>
    <property type="match status" value="1"/>
</dbReference>
<gene>
    <name evidence="5" type="ORF">SAMN02745165_00469</name>
</gene>
<dbReference type="OrthoDB" id="9793014at2"/>
<proteinExistence type="inferred from homology"/>
<evidence type="ECO:0000256" key="2">
    <source>
        <dbReference type="ARBA" id="ARBA00004818"/>
    </source>
</evidence>
<reference evidence="5 6" key="1">
    <citation type="submission" date="2016-11" db="EMBL/GenBank/DDBJ databases">
        <authorList>
            <person name="Jaros S."/>
            <person name="Januszkiewicz K."/>
            <person name="Wedrychowicz H."/>
        </authorList>
    </citation>
    <scope>NUCLEOTIDE SEQUENCE [LARGE SCALE GENOMIC DNA]</scope>
    <source>
        <strain evidence="5 6">DSM 5091</strain>
    </source>
</reference>
<dbReference type="NCBIfam" id="TIGR01509">
    <property type="entry name" value="HAD-SF-IA-v3"/>
    <property type="match status" value="1"/>
</dbReference>
<keyword evidence="6" id="KW-1185">Reference proteome</keyword>
<comment type="similarity">
    <text evidence="3">Belongs to the HAD-like hydrolase superfamily. CbbY/CbbZ/Gph/YieH family.</text>
</comment>
<dbReference type="Gene3D" id="1.10.150.240">
    <property type="entry name" value="Putative phosphatase, domain 2"/>
    <property type="match status" value="1"/>
</dbReference>
<dbReference type="SUPFAM" id="SSF56784">
    <property type="entry name" value="HAD-like"/>
    <property type="match status" value="1"/>
</dbReference>
<dbReference type="InterPro" id="IPR023214">
    <property type="entry name" value="HAD_sf"/>
</dbReference>
<dbReference type="InterPro" id="IPR023198">
    <property type="entry name" value="PGP-like_dom2"/>
</dbReference>
<dbReference type="Pfam" id="PF13419">
    <property type="entry name" value="HAD_2"/>
    <property type="match status" value="1"/>
</dbReference>
<dbReference type="SFLD" id="SFLDS00003">
    <property type="entry name" value="Haloacid_Dehalogenase"/>
    <property type="match status" value="1"/>
</dbReference>
<dbReference type="InterPro" id="IPR036412">
    <property type="entry name" value="HAD-like_sf"/>
</dbReference>